<dbReference type="RefSeq" id="WP_055732413.1">
    <property type="nucleotide sequence ID" value="NZ_BMDY01000005.1"/>
</dbReference>
<sequence length="325" mass="35218">MRSQSSLGEFDIIEKYFRQSSPRQDVLLGVGDDAALVAAPENSQIAISTDTLVEGIHFFPDIPPRALGHKALAVNLSDMAAMGAEPRWVTLALTLPEVNEPWLAQFSKGFYDLAEYFNVSLIGGDTTKGPLSITVTVHGVVPSDKALRRNGAKPGDWIYVTGNLGDSGLALAHLQQQLSLTPQQLELCLKQHYFPQPRVLAGYGLRDIASATIDISDGLANDLRHILRQSGCSASLKLEQLPLSETMTEAVGLDQSFQLALCGGEDYELCFTVPESNKGSVNTSLSYSGVPFTCIGQLASGQGEIKLQYQGKPYQFDPSGWDHFN</sequence>
<keyword evidence="2" id="KW-0479">Metal-binding</keyword>
<feature type="binding site" evidence="2">
    <location>
        <position position="78"/>
    </location>
    <ligand>
        <name>Mg(2+)</name>
        <dbReference type="ChEBI" id="CHEBI:18420"/>
        <label>2</label>
    </ligand>
</feature>
<dbReference type="EMBL" id="BMDY01000005">
    <property type="protein sequence ID" value="GGA99963.1"/>
    <property type="molecule type" value="Genomic_DNA"/>
</dbReference>
<dbReference type="PANTHER" id="PTHR30270">
    <property type="entry name" value="THIAMINE-MONOPHOSPHATE KINASE"/>
    <property type="match status" value="1"/>
</dbReference>
<comment type="caution">
    <text evidence="2">Lacks conserved residue(s) required for the propagation of feature annotation.</text>
</comment>
<dbReference type="Pfam" id="PF00586">
    <property type="entry name" value="AIRS"/>
    <property type="match status" value="1"/>
</dbReference>
<dbReference type="InterPro" id="IPR036676">
    <property type="entry name" value="PurM-like_C_sf"/>
</dbReference>
<feature type="binding site" evidence="2">
    <location>
        <position position="78"/>
    </location>
    <ligand>
        <name>Mg(2+)</name>
        <dbReference type="ChEBI" id="CHEBI:18420"/>
        <label>4</label>
    </ligand>
</feature>
<comment type="miscellaneous">
    <text evidence="2">Reaction mechanism of ThiL seems to utilize a direct, inline transfer of the gamma-phosphate of ATP to TMP rather than a phosphorylated enzyme intermediate.</text>
</comment>
<keyword evidence="2" id="KW-0547">Nucleotide-binding</keyword>
<feature type="binding site" evidence="2">
    <location>
        <position position="149"/>
    </location>
    <ligand>
        <name>ATP</name>
        <dbReference type="ChEBI" id="CHEBI:30616"/>
    </ligand>
</feature>
<dbReference type="Gene3D" id="3.90.650.10">
    <property type="entry name" value="PurM-like C-terminal domain"/>
    <property type="match status" value="1"/>
</dbReference>
<comment type="similarity">
    <text evidence="2">Belongs to the thiamine-monophosphate kinase family.</text>
</comment>
<feature type="binding site" evidence="2">
    <location>
        <position position="217"/>
    </location>
    <ligand>
        <name>Mg(2+)</name>
        <dbReference type="ChEBI" id="CHEBI:18420"/>
        <label>5</label>
    </ligand>
</feature>
<comment type="catalytic activity">
    <reaction evidence="2">
        <text>thiamine phosphate + ATP = thiamine diphosphate + ADP</text>
        <dbReference type="Rhea" id="RHEA:15913"/>
        <dbReference type="ChEBI" id="CHEBI:30616"/>
        <dbReference type="ChEBI" id="CHEBI:37575"/>
        <dbReference type="ChEBI" id="CHEBI:58937"/>
        <dbReference type="ChEBI" id="CHEBI:456216"/>
        <dbReference type="EC" id="2.7.4.16"/>
    </reaction>
</comment>
<keyword evidence="2" id="KW-0067">ATP-binding</keyword>
<evidence type="ECO:0000313" key="6">
    <source>
        <dbReference type="Proteomes" id="UP000651977"/>
    </source>
</evidence>
<feature type="domain" description="PurM-like C-terminal" evidence="4">
    <location>
        <begin position="153"/>
        <end position="303"/>
    </location>
</feature>
<reference evidence="6" key="1">
    <citation type="journal article" date="2019" name="Int. J. Syst. Evol. Microbiol.">
        <title>The Global Catalogue of Microorganisms (GCM) 10K type strain sequencing project: providing services to taxonomists for standard genome sequencing and annotation.</title>
        <authorList>
            <consortium name="The Broad Institute Genomics Platform"/>
            <consortium name="The Broad Institute Genome Sequencing Center for Infectious Disease"/>
            <person name="Wu L."/>
            <person name="Ma J."/>
        </authorList>
    </citation>
    <scope>NUCLEOTIDE SEQUENCE [LARGE SCALE GENOMIC DNA]</scope>
    <source>
        <strain evidence="6">CGMCC 1.10131</strain>
    </source>
</reference>
<dbReference type="NCBIfam" id="NF004350">
    <property type="entry name" value="PRK05731.1-1"/>
    <property type="match status" value="1"/>
</dbReference>
<feature type="binding site" evidence="2">
    <location>
        <position position="33"/>
    </location>
    <ligand>
        <name>Mg(2+)</name>
        <dbReference type="ChEBI" id="CHEBI:18420"/>
        <label>4</label>
    </ligand>
</feature>
<keyword evidence="2" id="KW-0460">Magnesium</keyword>
<evidence type="ECO:0000259" key="4">
    <source>
        <dbReference type="Pfam" id="PF02769"/>
    </source>
</evidence>
<comment type="caution">
    <text evidence="5">The sequence shown here is derived from an EMBL/GenBank/DDBJ whole genome shotgun (WGS) entry which is preliminary data.</text>
</comment>
<feature type="binding site" evidence="2">
    <location>
        <position position="48"/>
    </location>
    <ligand>
        <name>Mg(2+)</name>
        <dbReference type="ChEBI" id="CHEBI:18420"/>
        <label>4</label>
    </ligand>
</feature>
<accession>A0ABQ1I1I1</accession>
<dbReference type="InterPro" id="IPR016188">
    <property type="entry name" value="PurM-like_N"/>
</dbReference>
<evidence type="ECO:0000256" key="2">
    <source>
        <dbReference type="HAMAP-Rule" id="MF_02128"/>
    </source>
</evidence>
<evidence type="ECO:0000256" key="1">
    <source>
        <dbReference type="ARBA" id="ARBA00022977"/>
    </source>
</evidence>
<keyword evidence="2" id="KW-0808">Transferase</keyword>
<dbReference type="Proteomes" id="UP000651977">
    <property type="component" value="Unassembled WGS sequence"/>
</dbReference>
<dbReference type="Gene3D" id="3.30.1330.10">
    <property type="entry name" value="PurM-like, N-terminal domain"/>
    <property type="match status" value="1"/>
</dbReference>
<feature type="binding site" evidence="2">
    <location>
        <position position="125"/>
    </location>
    <ligand>
        <name>Mg(2+)</name>
        <dbReference type="ChEBI" id="CHEBI:18420"/>
        <label>1</label>
    </ligand>
</feature>
<evidence type="ECO:0000259" key="3">
    <source>
        <dbReference type="Pfam" id="PF00586"/>
    </source>
</evidence>
<comment type="function">
    <text evidence="2">Catalyzes the ATP-dependent phosphorylation of thiamine-monophosphate (TMP) to form thiamine-pyrophosphate (TPP), the active form of vitamin B1.</text>
</comment>
<keyword evidence="2 5" id="KW-0418">Kinase</keyword>
<keyword evidence="1 2" id="KW-0784">Thiamine biosynthesis</keyword>
<feature type="binding site" evidence="2">
    <location>
        <position position="49"/>
    </location>
    <ligand>
        <name>Mg(2+)</name>
        <dbReference type="ChEBI" id="CHEBI:18420"/>
        <label>1</label>
    </ligand>
</feature>
<dbReference type="EC" id="2.7.4.16" evidence="2"/>
<feature type="binding site" evidence="2">
    <location>
        <position position="216"/>
    </location>
    <ligand>
        <name>ATP</name>
        <dbReference type="ChEBI" id="CHEBI:30616"/>
    </ligand>
</feature>
<feature type="domain" description="PurM-like N-terminal" evidence="3">
    <location>
        <begin position="31"/>
        <end position="141"/>
    </location>
</feature>
<feature type="binding site" evidence="2">
    <location>
        <position position="214"/>
    </location>
    <ligand>
        <name>Mg(2+)</name>
        <dbReference type="ChEBI" id="CHEBI:18420"/>
        <label>3</label>
    </ligand>
</feature>
<dbReference type="GO" id="GO:0016301">
    <property type="term" value="F:kinase activity"/>
    <property type="evidence" value="ECO:0007669"/>
    <property type="project" value="UniProtKB-KW"/>
</dbReference>
<feature type="binding site" evidence="2">
    <location>
        <position position="57"/>
    </location>
    <ligand>
        <name>substrate</name>
    </ligand>
</feature>
<dbReference type="Pfam" id="PF02769">
    <property type="entry name" value="AIRS_C"/>
    <property type="match status" value="1"/>
</dbReference>
<feature type="binding site" evidence="2">
    <location>
        <position position="321"/>
    </location>
    <ligand>
        <name>substrate</name>
    </ligand>
</feature>
<dbReference type="CDD" id="cd02194">
    <property type="entry name" value="ThiL"/>
    <property type="match status" value="1"/>
</dbReference>
<dbReference type="InterPro" id="IPR036921">
    <property type="entry name" value="PurM-like_N_sf"/>
</dbReference>
<name>A0ABQ1I1I1_9ALTE</name>
<dbReference type="InterPro" id="IPR006283">
    <property type="entry name" value="ThiL-like"/>
</dbReference>
<dbReference type="SUPFAM" id="SSF56042">
    <property type="entry name" value="PurM C-terminal domain-like"/>
    <property type="match status" value="1"/>
</dbReference>
<proteinExistence type="inferred from homology"/>
<organism evidence="5 6">
    <name type="scientific">Agarivorans gilvus</name>
    <dbReference type="NCBI Taxonomy" id="680279"/>
    <lineage>
        <taxon>Bacteria</taxon>
        <taxon>Pseudomonadati</taxon>
        <taxon>Pseudomonadota</taxon>
        <taxon>Gammaproteobacteria</taxon>
        <taxon>Alteromonadales</taxon>
        <taxon>Alteromonadaceae</taxon>
        <taxon>Agarivorans</taxon>
    </lineage>
</organism>
<dbReference type="PIRSF" id="PIRSF005303">
    <property type="entry name" value="Thiam_monoph_kin"/>
    <property type="match status" value="1"/>
</dbReference>
<feature type="binding site" evidence="2">
    <location>
        <position position="50"/>
    </location>
    <ligand>
        <name>Mg(2+)</name>
        <dbReference type="ChEBI" id="CHEBI:18420"/>
        <label>1</label>
    </ligand>
</feature>
<feature type="binding site" evidence="2">
    <location>
        <position position="265"/>
    </location>
    <ligand>
        <name>substrate</name>
    </ligand>
</feature>
<dbReference type="NCBIfam" id="TIGR01379">
    <property type="entry name" value="thiL"/>
    <property type="match status" value="1"/>
</dbReference>
<feature type="binding site" evidence="2">
    <location>
        <position position="50"/>
    </location>
    <ligand>
        <name>Mg(2+)</name>
        <dbReference type="ChEBI" id="CHEBI:18420"/>
        <label>2</label>
    </ligand>
</feature>
<keyword evidence="6" id="KW-1185">Reference proteome</keyword>
<comment type="pathway">
    <text evidence="2">Cofactor biosynthesis; thiamine diphosphate biosynthesis; thiamine diphosphate from thiamine phosphate: step 1/1.</text>
</comment>
<protein>
    <recommendedName>
        <fullName evidence="2">Thiamine-monophosphate kinase</fullName>
        <shortName evidence="2">TMP kinase</shortName>
        <shortName evidence="2">Thiamine-phosphate kinase</shortName>
        <ecNumber evidence="2">2.7.4.16</ecNumber>
    </recommendedName>
</protein>
<feature type="binding site" evidence="2">
    <location>
        <position position="78"/>
    </location>
    <ligand>
        <name>Mg(2+)</name>
        <dbReference type="ChEBI" id="CHEBI:18420"/>
        <label>3</label>
    </ligand>
</feature>
<feature type="binding site" evidence="2">
    <location>
        <position position="33"/>
    </location>
    <ligand>
        <name>Mg(2+)</name>
        <dbReference type="ChEBI" id="CHEBI:18420"/>
        <label>3</label>
    </ligand>
</feature>
<feature type="binding site" evidence="2">
    <location>
        <begin position="124"/>
        <end position="125"/>
    </location>
    <ligand>
        <name>ATP</name>
        <dbReference type="ChEBI" id="CHEBI:30616"/>
    </ligand>
</feature>
<dbReference type="SUPFAM" id="SSF55326">
    <property type="entry name" value="PurM N-terminal domain-like"/>
    <property type="match status" value="1"/>
</dbReference>
<dbReference type="PANTHER" id="PTHR30270:SF0">
    <property type="entry name" value="THIAMINE-MONOPHOSPHATE KINASE"/>
    <property type="match status" value="1"/>
</dbReference>
<gene>
    <name evidence="2 5" type="primary">thiL</name>
    <name evidence="5" type="ORF">GCM10007414_11340</name>
</gene>
<dbReference type="HAMAP" id="MF_02128">
    <property type="entry name" value="TMP_kinase"/>
    <property type="match status" value="1"/>
</dbReference>
<evidence type="ECO:0000313" key="5">
    <source>
        <dbReference type="EMBL" id="GGA99963.1"/>
    </source>
</evidence>
<dbReference type="InterPro" id="IPR010918">
    <property type="entry name" value="PurM-like_C_dom"/>
</dbReference>